<dbReference type="VEuPathDB" id="VectorBase:AMAM017632"/>
<dbReference type="EnsemblMetazoa" id="AMAM017632-RA">
    <property type="protein sequence ID" value="AMAM017632-PA"/>
    <property type="gene ID" value="AMAM017632"/>
</dbReference>
<protein>
    <submittedName>
        <fullName evidence="2">Uncharacterized protein</fullName>
    </submittedName>
</protein>
<feature type="compositionally biased region" description="Basic and acidic residues" evidence="1">
    <location>
        <begin position="102"/>
        <end position="121"/>
    </location>
</feature>
<proteinExistence type="predicted"/>
<keyword evidence="3" id="KW-1185">Reference proteome</keyword>
<reference evidence="2" key="2">
    <citation type="submission" date="2020-05" db="UniProtKB">
        <authorList>
            <consortium name="EnsemblMetazoa"/>
        </authorList>
    </citation>
    <scope>IDENTIFICATION</scope>
    <source>
        <strain evidence="2">maculatus3</strain>
    </source>
</reference>
<evidence type="ECO:0000313" key="3">
    <source>
        <dbReference type="Proteomes" id="UP000075901"/>
    </source>
</evidence>
<sequence>TDVPSKGFVDDFYGLGYNGNNGHGRPQLAYLVQKPQKEEQFSNFRDFADINISNDPAYSHHAPLYVGMHDDGGGGGKPLPVIPSSLAPATVPETTISTTDSAVKREPDNILDELRSLDEPPKPNGKSRLRMHEGKVKKETLFERKKRPKATKSSTKSTGMEQSEGEDYMVASS</sequence>
<accession>A0A182T1B5</accession>
<evidence type="ECO:0000256" key="1">
    <source>
        <dbReference type="SAM" id="MobiDB-lite"/>
    </source>
</evidence>
<feature type="compositionally biased region" description="Polar residues" evidence="1">
    <location>
        <begin position="151"/>
        <end position="161"/>
    </location>
</feature>
<feature type="compositionally biased region" description="Basic and acidic residues" evidence="1">
    <location>
        <begin position="130"/>
        <end position="143"/>
    </location>
</feature>
<feature type="region of interest" description="Disordered" evidence="1">
    <location>
        <begin position="93"/>
        <end position="173"/>
    </location>
</feature>
<reference evidence="3" key="1">
    <citation type="submission" date="2013-09" db="EMBL/GenBank/DDBJ databases">
        <title>The Genome Sequence of Anopheles maculatus species B.</title>
        <authorList>
            <consortium name="The Broad Institute Genomics Platform"/>
            <person name="Neafsey D.E."/>
            <person name="Besansky N."/>
            <person name="Howell P."/>
            <person name="Walton C."/>
            <person name="Young S.K."/>
            <person name="Zeng Q."/>
            <person name="Gargeya S."/>
            <person name="Fitzgerald M."/>
            <person name="Haas B."/>
            <person name="Abouelleil A."/>
            <person name="Allen A.W."/>
            <person name="Alvarado L."/>
            <person name="Arachchi H.M."/>
            <person name="Berlin A.M."/>
            <person name="Chapman S.B."/>
            <person name="Gainer-Dewar J."/>
            <person name="Goldberg J."/>
            <person name="Griggs A."/>
            <person name="Gujja S."/>
            <person name="Hansen M."/>
            <person name="Howarth C."/>
            <person name="Imamovic A."/>
            <person name="Ireland A."/>
            <person name="Larimer J."/>
            <person name="McCowan C."/>
            <person name="Murphy C."/>
            <person name="Pearson M."/>
            <person name="Poon T.W."/>
            <person name="Priest M."/>
            <person name="Roberts A."/>
            <person name="Saif S."/>
            <person name="Shea T."/>
            <person name="Sisk P."/>
            <person name="Sykes S."/>
            <person name="Wortman J."/>
            <person name="Nusbaum C."/>
            <person name="Birren B."/>
        </authorList>
    </citation>
    <scope>NUCLEOTIDE SEQUENCE [LARGE SCALE GENOMIC DNA]</scope>
    <source>
        <strain evidence="3">maculatus3</strain>
    </source>
</reference>
<organism evidence="2 3">
    <name type="scientific">Anopheles maculatus</name>
    <dbReference type="NCBI Taxonomy" id="74869"/>
    <lineage>
        <taxon>Eukaryota</taxon>
        <taxon>Metazoa</taxon>
        <taxon>Ecdysozoa</taxon>
        <taxon>Arthropoda</taxon>
        <taxon>Hexapoda</taxon>
        <taxon>Insecta</taxon>
        <taxon>Pterygota</taxon>
        <taxon>Neoptera</taxon>
        <taxon>Endopterygota</taxon>
        <taxon>Diptera</taxon>
        <taxon>Nematocera</taxon>
        <taxon>Culicoidea</taxon>
        <taxon>Culicidae</taxon>
        <taxon>Anophelinae</taxon>
        <taxon>Anopheles</taxon>
        <taxon>Anopheles maculatus group</taxon>
    </lineage>
</organism>
<name>A0A182T1B5_9DIPT</name>
<dbReference type="Proteomes" id="UP000075901">
    <property type="component" value="Unassembled WGS sequence"/>
</dbReference>
<evidence type="ECO:0000313" key="2">
    <source>
        <dbReference type="EnsemblMetazoa" id="AMAM017632-PA"/>
    </source>
</evidence>
<dbReference type="AlphaFoldDB" id="A0A182T1B5"/>